<feature type="coiled-coil region" evidence="1">
    <location>
        <begin position="139"/>
        <end position="194"/>
    </location>
</feature>
<evidence type="ECO:0000256" key="2">
    <source>
        <dbReference type="SAM" id="MobiDB-lite"/>
    </source>
</evidence>
<feature type="coiled-coil region" evidence="1">
    <location>
        <begin position="224"/>
        <end position="262"/>
    </location>
</feature>
<name>A0ABR1IT76_9AGAR</name>
<reference evidence="3 4" key="1">
    <citation type="submission" date="2024-01" db="EMBL/GenBank/DDBJ databases">
        <title>A draft genome for the cacao thread blight pathogen Marasmiellus scandens.</title>
        <authorList>
            <person name="Baruah I.K."/>
            <person name="Leung J."/>
            <person name="Bukari Y."/>
            <person name="Amoako-Attah I."/>
            <person name="Meinhardt L.W."/>
            <person name="Bailey B.A."/>
            <person name="Cohen S.P."/>
        </authorList>
    </citation>
    <scope>NUCLEOTIDE SEQUENCE [LARGE SCALE GENOMIC DNA]</scope>
    <source>
        <strain evidence="3 4">GH-19</strain>
    </source>
</reference>
<proteinExistence type="predicted"/>
<sequence>MSKMLSEVAKRSWKRRMEDISSPEHQVRHRASVSPSTPSHRCALQSPVNTPFQIQMRPQNTPMSGTQHQTSATPSVFTTPIRHGVSDLARSSFSFLIDSSPIQSSSAIPPTMQPFQFSPVKRKTVYDDLLNQLPSTELEENLQKAMRSLIRKYNMVKEQSITMQSCMVLNSTYCEQLRQQLQAQEENRKKKGINQLMGDGMPRLLTSVEFIRRVETYTRSCEEKEKAAKEKRIAQESIAEMKAEWNRLNDHRKAENERLKAEWKEDLQIWREKKKMKIQGGPEPKWRDYCLPPIPKGSSWQRNPTMMLVVVQNQKKVTAAMGMTWTELILYIRVSIHL</sequence>
<protein>
    <submittedName>
        <fullName evidence="3">Uncharacterized protein</fullName>
    </submittedName>
</protein>
<feature type="region of interest" description="Disordered" evidence="2">
    <location>
        <begin position="18"/>
        <end position="44"/>
    </location>
</feature>
<organism evidence="3 4">
    <name type="scientific">Marasmiellus scandens</name>
    <dbReference type="NCBI Taxonomy" id="2682957"/>
    <lineage>
        <taxon>Eukaryota</taxon>
        <taxon>Fungi</taxon>
        <taxon>Dikarya</taxon>
        <taxon>Basidiomycota</taxon>
        <taxon>Agaricomycotina</taxon>
        <taxon>Agaricomycetes</taxon>
        <taxon>Agaricomycetidae</taxon>
        <taxon>Agaricales</taxon>
        <taxon>Marasmiineae</taxon>
        <taxon>Omphalotaceae</taxon>
        <taxon>Marasmiellus</taxon>
    </lineage>
</organism>
<keyword evidence="1" id="KW-0175">Coiled coil</keyword>
<accession>A0ABR1IT76</accession>
<dbReference type="Proteomes" id="UP001498398">
    <property type="component" value="Unassembled WGS sequence"/>
</dbReference>
<evidence type="ECO:0000313" key="4">
    <source>
        <dbReference type="Proteomes" id="UP001498398"/>
    </source>
</evidence>
<evidence type="ECO:0000256" key="1">
    <source>
        <dbReference type="SAM" id="Coils"/>
    </source>
</evidence>
<evidence type="ECO:0000313" key="3">
    <source>
        <dbReference type="EMBL" id="KAK7440459.1"/>
    </source>
</evidence>
<keyword evidence="4" id="KW-1185">Reference proteome</keyword>
<comment type="caution">
    <text evidence="3">The sequence shown here is derived from an EMBL/GenBank/DDBJ whole genome shotgun (WGS) entry which is preliminary data.</text>
</comment>
<dbReference type="EMBL" id="JBANRG010000068">
    <property type="protein sequence ID" value="KAK7440459.1"/>
    <property type="molecule type" value="Genomic_DNA"/>
</dbReference>
<gene>
    <name evidence="3" type="ORF">VKT23_017098</name>
</gene>